<sequence length="1020" mass="111666">MTQQVSTTNMLRLVLFLLSLMCCLSTITHATTINGYTLDLFIGGNFTSGLKVAETSPTFSTNNFEYRLVYLDKRNGDLYYSVSGKVIRKLDKNGIVTNVAGSMRNNGNYEDIATIQDYYYALDRELIDIGGLIIDTKSNDIYYLNNGIYMERIRNSDKKSIIAVGYGTNNELPSEGLGNQINFAYNYPSYNNYVRGLAINGKNEIFIVQRSSISKYNIGNYSVTNILTDFEPGTYSQIVLSKDETFLFAKNGEAIDKISMNGQVTFGYTSISNLMSIDTVDNELYMLTLTGVYVFRNNSNQLIAAGSSGSFVDGMNSTNLLINYGTTMLVDDNKDIYLTDLYSSVILKIDHASQLVTNLLAVEIPTSSETVYSAKNFTSRGISHAVHNKVNGFVYMCDSNGNVFEYDNNLVSQKVTGYSCIDIAVNSLGEVYFLSNYFIYQLLSNGTVITFAGDGTWGVPINGTYLDQNPVAAVRFGFYSNNDMFLQSSYYIFRVDHTTKFVQKIYSSTNSELRITIIDPDTDNLYTSEGSSISLVYPNGIAEIVAGINSQPAVRSFKRKISLSDVGEDAFANYINPTGMSIGADGKLYISYQYMVKRLENGLLWTQQFVDTQQGPMSAAFISDVVILGRFGDAIMLTNPNGNIYLLNPVSSFTCFGNLPSSSSVCSGYGSCVGPNRCNCQNTNFGFECEYSTCFDVSGFDYQTVCGGVGKCSIQDQCSCPSGYTGTTCSTPLYNICYGISSNSSNVCSGKGSCVSTDSCKCNAGRVGSYCQYEFCASTWNANSETLTCAVPSSSSVEVNQEIVAVNQLSSKVLRFSRTPSVSITFPSDFYSYVLKTYPEIGDQLTVVSSIYDPTLDTSQELLVVSSTASVSVFKNTSDILPVYNLPNPIVIQFNSIKIDKTGGSFNYSCMYYDTASNSWSSSGIKSTITSSQLSSTYYTFSLKCETYHLTSFSVIDMNYKKTSRDDTLQLGGLTTGGIIALAVTLGGAGLICIVVGIIVAAIIGVCMWTKHNKKKNMAN</sequence>
<keyword evidence="4" id="KW-0812">Transmembrane</keyword>
<dbReference type="PROSITE" id="PS00022">
    <property type="entry name" value="EGF_1"/>
    <property type="match status" value="2"/>
</dbReference>
<organism evidence="8">
    <name type="scientific">Naegleria gruberi</name>
    <name type="common">Amoeba</name>
    <dbReference type="NCBI Taxonomy" id="5762"/>
    <lineage>
        <taxon>Eukaryota</taxon>
        <taxon>Discoba</taxon>
        <taxon>Heterolobosea</taxon>
        <taxon>Tetramitia</taxon>
        <taxon>Eutetramitia</taxon>
        <taxon>Vahlkampfiidae</taxon>
        <taxon>Naegleria</taxon>
    </lineage>
</organism>
<dbReference type="VEuPathDB" id="AmoebaDB:NAEGRDRAFT_74488"/>
<dbReference type="AlphaFoldDB" id="D2VZH3"/>
<dbReference type="PROSITE" id="PS01186">
    <property type="entry name" value="EGF_2"/>
    <property type="match status" value="1"/>
</dbReference>
<proteinExistence type="predicted"/>
<dbReference type="InterPro" id="IPR050969">
    <property type="entry name" value="Dev_Signal_Modulators"/>
</dbReference>
<dbReference type="InterPro" id="IPR000742">
    <property type="entry name" value="EGF"/>
</dbReference>
<protein>
    <submittedName>
        <fullName evidence="7">Predicted protein</fullName>
    </submittedName>
</protein>
<evidence type="ECO:0000313" key="7">
    <source>
        <dbReference type="EMBL" id="EFC37791.1"/>
    </source>
</evidence>
<evidence type="ECO:0000256" key="1">
    <source>
        <dbReference type="ARBA" id="ARBA00022729"/>
    </source>
</evidence>
<dbReference type="Gene3D" id="2.10.25.10">
    <property type="entry name" value="Laminin"/>
    <property type="match status" value="1"/>
</dbReference>
<keyword evidence="8" id="KW-1185">Reference proteome</keyword>
<keyword evidence="4" id="KW-0472">Membrane</keyword>
<dbReference type="PANTHER" id="PTHR14949">
    <property type="entry name" value="EGF-LIKE-DOMAIN, MULTIPLE 7, 8"/>
    <property type="match status" value="1"/>
</dbReference>
<dbReference type="GeneID" id="8853646"/>
<gene>
    <name evidence="7" type="ORF">NAEGRDRAFT_74488</name>
</gene>
<evidence type="ECO:0000256" key="4">
    <source>
        <dbReference type="SAM" id="Phobius"/>
    </source>
</evidence>
<evidence type="ECO:0000256" key="3">
    <source>
        <dbReference type="PROSITE-ProRule" id="PRU00076"/>
    </source>
</evidence>
<evidence type="ECO:0000256" key="5">
    <source>
        <dbReference type="SAM" id="SignalP"/>
    </source>
</evidence>
<keyword evidence="2 3" id="KW-1015">Disulfide bond</keyword>
<dbReference type="OrthoDB" id="6516201at2759"/>
<dbReference type="KEGG" id="ngr:NAEGRDRAFT_74488"/>
<keyword evidence="4" id="KW-1133">Transmembrane helix</keyword>
<dbReference type="PANTHER" id="PTHR14949:SF56">
    <property type="entry name" value="EGF-LIKE-DOMAIN, MULTIPLE 7"/>
    <property type="match status" value="1"/>
</dbReference>
<keyword evidence="1 5" id="KW-0732">Signal</keyword>
<dbReference type="Proteomes" id="UP000006671">
    <property type="component" value="Unassembled WGS sequence"/>
</dbReference>
<comment type="caution">
    <text evidence="3">Lacks conserved residue(s) required for the propagation of feature annotation.</text>
</comment>
<name>D2VZH3_NAEGR</name>
<evidence type="ECO:0000256" key="2">
    <source>
        <dbReference type="ARBA" id="ARBA00023157"/>
    </source>
</evidence>
<dbReference type="EMBL" id="GG738914">
    <property type="protein sequence ID" value="EFC37791.1"/>
    <property type="molecule type" value="Genomic_DNA"/>
</dbReference>
<feature type="signal peptide" evidence="5">
    <location>
        <begin position="1"/>
        <end position="30"/>
    </location>
</feature>
<evidence type="ECO:0000259" key="6">
    <source>
        <dbReference type="PROSITE" id="PS50026"/>
    </source>
</evidence>
<evidence type="ECO:0000313" key="8">
    <source>
        <dbReference type="Proteomes" id="UP000006671"/>
    </source>
</evidence>
<dbReference type="InParanoid" id="D2VZH3"/>
<feature type="disulfide bond" evidence="3">
    <location>
        <begin position="762"/>
        <end position="771"/>
    </location>
</feature>
<dbReference type="PROSITE" id="PS50026">
    <property type="entry name" value="EGF_3"/>
    <property type="match status" value="1"/>
</dbReference>
<keyword evidence="3" id="KW-0245">EGF-like domain</keyword>
<reference evidence="7 8" key="1">
    <citation type="journal article" date="2010" name="Cell">
        <title>The genome of Naegleria gruberi illuminates early eukaryotic versatility.</title>
        <authorList>
            <person name="Fritz-Laylin L.K."/>
            <person name="Prochnik S.E."/>
            <person name="Ginger M.L."/>
            <person name="Dacks J.B."/>
            <person name="Carpenter M.L."/>
            <person name="Field M.C."/>
            <person name="Kuo A."/>
            <person name="Paredez A."/>
            <person name="Chapman J."/>
            <person name="Pham J."/>
            <person name="Shu S."/>
            <person name="Neupane R."/>
            <person name="Cipriano M."/>
            <person name="Mancuso J."/>
            <person name="Tu H."/>
            <person name="Salamov A."/>
            <person name="Lindquist E."/>
            <person name="Shapiro H."/>
            <person name="Lucas S."/>
            <person name="Grigoriev I.V."/>
            <person name="Cande W.Z."/>
            <person name="Fulton C."/>
            <person name="Rokhsar D.S."/>
            <person name="Dawson S.C."/>
        </authorList>
    </citation>
    <scope>NUCLEOTIDE SEQUENCE [LARGE SCALE GENOMIC DNA]</scope>
    <source>
        <strain evidence="7 8">NEG-M</strain>
    </source>
</reference>
<feature type="transmembrane region" description="Helical" evidence="4">
    <location>
        <begin position="979"/>
        <end position="1009"/>
    </location>
</feature>
<accession>D2VZH3</accession>
<feature type="chain" id="PRO_5003038906" evidence="5">
    <location>
        <begin position="31"/>
        <end position="1020"/>
    </location>
</feature>
<feature type="domain" description="EGF-like" evidence="6">
    <location>
        <begin position="739"/>
        <end position="772"/>
    </location>
</feature>
<dbReference type="SUPFAM" id="SSF63829">
    <property type="entry name" value="Calcium-dependent phosphotriesterase"/>
    <property type="match status" value="2"/>
</dbReference>
<dbReference type="RefSeq" id="XP_002670535.1">
    <property type="nucleotide sequence ID" value="XM_002670489.1"/>
</dbReference>